<dbReference type="InterPro" id="IPR011990">
    <property type="entry name" value="TPR-like_helical_dom_sf"/>
</dbReference>
<dbReference type="SUPFAM" id="SSF53335">
    <property type="entry name" value="S-adenosyl-L-methionine-dependent methyltransferases"/>
    <property type="match status" value="1"/>
</dbReference>
<keyword evidence="4" id="KW-1185">Reference proteome</keyword>
<feature type="domain" description="Methyltransferase type 11" evidence="2">
    <location>
        <begin position="220"/>
        <end position="312"/>
    </location>
</feature>
<dbReference type="SUPFAM" id="SSF48452">
    <property type="entry name" value="TPR-like"/>
    <property type="match status" value="1"/>
</dbReference>
<organism evidence="3 4">
    <name type="scientific">Methylobacterium cerastii</name>
    <dbReference type="NCBI Taxonomy" id="932741"/>
    <lineage>
        <taxon>Bacteria</taxon>
        <taxon>Pseudomonadati</taxon>
        <taxon>Pseudomonadota</taxon>
        <taxon>Alphaproteobacteria</taxon>
        <taxon>Hyphomicrobiales</taxon>
        <taxon>Methylobacteriaceae</taxon>
        <taxon>Methylobacterium</taxon>
    </lineage>
</organism>
<evidence type="ECO:0000313" key="4">
    <source>
        <dbReference type="Proteomes" id="UP001055117"/>
    </source>
</evidence>
<dbReference type="EMBL" id="BPQG01000004">
    <property type="protein sequence ID" value="GJD42506.1"/>
    <property type="molecule type" value="Genomic_DNA"/>
</dbReference>
<feature type="compositionally biased region" description="Polar residues" evidence="1">
    <location>
        <begin position="191"/>
        <end position="201"/>
    </location>
</feature>
<comment type="caution">
    <text evidence="3">The sequence shown here is derived from an EMBL/GenBank/DDBJ whole genome shotgun (WGS) entry which is preliminary data.</text>
</comment>
<feature type="region of interest" description="Disordered" evidence="1">
    <location>
        <begin position="171"/>
        <end position="211"/>
    </location>
</feature>
<dbReference type="PANTHER" id="PTHR42912">
    <property type="entry name" value="METHYLTRANSFERASE"/>
    <property type="match status" value="1"/>
</dbReference>
<accession>A0ABQ4QBN6</accession>
<dbReference type="InterPro" id="IPR029063">
    <property type="entry name" value="SAM-dependent_MTases_sf"/>
</dbReference>
<dbReference type="Pfam" id="PF08241">
    <property type="entry name" value="Methyltransf_11"/>
    <property type="match status" value="1"/>
</dbReference>
<name>A0ABQ4QBN6_9HYPH</name>
<evidence type="ECO:0000259" key="2">
    <source>
        <dbReference type="Pfam" id="PF08241"/>
    </source>
</evidence>
<evidence type="ECO:0000313" key="3">
    <source>
        <dbReference type="EMBL" id="GJD42506.1"/>
    </source>
</evidence>
<dbReference type="PANTHER" id="PTHR42912:SF93">
    <property type="entry name" value="N6-ADENOSINE-METHYLTRANSFERASE TMT1A"/>
    <property type="match status" value="1"/>
</dbReference>
<gene>
    <name evidence="3" type="primary">tam_1</name>
    <name evidence="3" type="ORF">AFCDBAGC_0344</name>
</gene>
<dbReference type="CDD" id="cd02440">
    <property type="entry name" value="AdoMet_MTases"/>
    <property type="match status" value="1"/>
</dbReference>
<dbReference type="Gene3D" id="1.25.40.10">
    <property type="entry name" value="Tetratricopeptide repeat domain"/>
    <property type="match status" value="1"/>
</dbReference>
<proteinExistence type="predicted"/>
<sequence>MTSIPAIESIPAVKSILAMHQAGSGDLLADRRFAYAEACLAEGDCVGAAEMAEQALERAPRFAAAWVLLGRAREARHAAEAAAGAADPALFQAALRAYETGRDLDPEDTLGTLVHLARIAGDAALPVLSPAYLRALFDGYAGRFERHLVEGLGYCGPALLCAALDAYDGSREPPRGSFSQGEKGGMRGVTSPDSSHPSPQFSPAREREPGGAPRYGHAIDLGCGTGLMGAALGARVGTLTGVDIAPAMLALARRKGLYARLVEAGIEDFLAGEPAASADLCVAADVFIYLGPLATVLSGMTRVLRPDGRAAFTVQSHDGDGVVLGPDGRYAHADAYLAAAAEAAGFGDLAIRSAVVRRENGADVPGRTVIAVKRSASTGVEAA</sequence>
<dbReference type="RefSeq" id="WP_373322465.1">
    <property type="nucleotide sequence ID" value="NZ_BPQG01000004.1"/>
</dbReference>
<dbReference type="Proteomes" id="UP001055117">
    <property type="component" value="Unassembled WGS sequence"/>
</dbReference>
<dbReference type="InterPro" id="IPR013216">
    <property type="entry name" value="Methyltransf_11"/>
</dbReference>
<evidence type="ECO:0000256" key="1">
    <source>
        <dbReference type="SAM" id="MobiDB-lite"/>
    </source>
</evidence>
<reference evidence="3 4" key="1">
    <citation type="journal article" date="2021" name="Front. Microbiol.">
        <title>Comprehensive Comparative Genomics and Phenotyping of Methylobacterium Species.</title>
        <authorList>
            <person name="Alessa O."/>
            <person name="Ogura Y."/>
            <person name="Fujitani Y."/>
            <person name="Takami H."/>
            <person name="Hayashi T."/>
            <person name="Sahin N."/>
            <person name="Tani A."/>
        </authorList>
    </citation>
    <scope>NUCLEOTIDE SEQUENCE [LARGE SCALE GENOMIC DNA]</scope>
    <source>
        <strain evidence="3 4">DSM 23679</strain>
    </source>
</reference>
<protein>
    <submittedName>
        <fullName evidence="3">Trans-aconitate 2-methyltransferase</fullName>
    </submittedName>
</protein>
<dbReference type="Gene3D" id="3.40.50.150">
    <property type="entry name" value="Vaccinia Virus protein VP39"/>
    <property type="match status" value="1"/>
</dbReference>
<dbReference type="InterPro" id="IPR050508">
    <property type="entry name" value="Methyltransf_Superfamily"/>
</dbReference>